<feature type="transmembrane region" description="Helical" evidence="1">
    <location>
        <begin position="6"/>
        <end position="28"/>
    </location>
</feature>
<accession>A0A0A1VUL9</accession>
<sequence length="41" mass="4839">MNPSPSKSMVIPTIFFIDGWWLVARLIFSVRKETKTEREKV</sequence>
<evidence type="ECO:0000256" key="1">
    <source>
        <dbReference type="SAM" id="Phobius"/>
    </source>
</evidence>
<protein>
    <submittedName>
        <fullName evidence="2">Uncharacterized protein</fullName>
    </submittedName>
</protein>
<keyword evidence="1" id="KW-0472">Membrane</keyword>
<dbReference type="AlphaFoldDB" id="A0A0A1VUL9"/>
<comment type="caution">
    <text evidence="2">The sequence shown here is derived from an EMBL/GenBank/DDBJ whole genome shotgun (WGS) entry which is preliminary data.</text>
</comment>
<keyword evidence="1" id="KW-0812">Transmembrane</keyword>
<dbReference type="EMBL" id="BBPA01000039">
    <property type="protein sequence ID" value="GAL93405.1"/>
    <property type="molecule type" value="Genomic_DNA"/>
</dbReference>
<proteinExistence type="predicted"/>
<reference evidence="3" key="1">
    <citation type="journal article" date="2015" name="Genome">
        <title>Whole Genome Sequence of the Non-Microcystin-Producing Microcystis aeruginosa Strain NIES-44.</title>
        <authorList>
            <person name="Okano K."/>
            <person name="Miyata N."/>
            <person name="Ozaki Y."/>
        </authorList>
    </citation>
    <scope>NUCLEOTIDE SEQUENCE [LARGE SCALE GENOMIC DNA]</scope>
    <source>
        <strain evidence="3">NIES-44</strain>
    </source>
</reference>
<name>A0A0A1VUL9_MICAE</name>
<keyword evidence="1" id="KW-1133">Transmembrane helix</keyword>
<gene>
    <name evidence="2" type="ORF">N44_02092</name>
</gene>
<dbReference type="Proteomes" id="UP000030321">
    <property type="component" value="Unassembled WGS sequence"/>
</dbReference>
<evidence type="ECO:0000313" key="2">
    <source>
        <dbReference type="EMBL" id="GAL93405.1"/>
    </source>
</evidence>
<evidence type="ECO:0000313" key="3">
    <source>
        <dbReference type="Proteomes" id="UP000030321"/>
    </source>
</evidence>
<organism evidence="2 3">
    <name type="scientific">Microcystis aeruginosa NIES-44</name>
    <dbReference type="NCBI Taxonomy" id="449439"/>
    <lineage>
        <taxon>Bacteria</taxon>
        <taxon>Bacillati</taxon>
        <taxon>Cyanobacteriota</taxon>
        <taxon>Cyanophyceae</taxon>
        <taxon>Oscillatoriophycideae</taxon>
        <taxon>Chroococcales</taxon>
        <taxon>Microcystaceae</taxon>
        <taxon>Microcystis</taxon>
    </lineage>
</organism>